<feature type="domain" description="AMP-dependent synthetase/ligase" evidence="3">
    <location>
        <begin position="46"/>
        <end position="349"/>
    </location>
</feature>
<evidence type="ECO:0000313" key="6">
    <source>
        <dbReference type="Proteomes" id="UP000054988"/>
    </source>
</evidence>
<evidence type="ECO:0000313" key="5">
    <source>
        <dbReference type="EMBL" id="KTB44587.1"/>
    </source>
</evidence>
<proteinExistence type="inferred from homology"/>
<comment type="caution">
    <text evidence="5">The sequence shown here is derived from an EMBL/GenBank/DDBJ whole genome shotgun (WGS) entry which is preliminary data.</text>
</comment>
<dbReference type="SUPFAM" id="SSF56801">
    <property type="entry name" value="Acetyl-CoA synthetase-like"/>
    <property type="match status" value="2"/>
</dbReference>
<dbReference type="InterPro" id="IPR000873">
    <property type="entry name" value="AMP-dep_synth/lig_dom"/>
</dbReference>
<feature type="domain" description="AMP-dependent synthetase/ligase" evidence="3">
    <location>
        <begin position="587"/>
        <end position="965"/>
    </location>
</feature>
<dbReference type="PANTHER" id="PTHR24096:SF422">
    <property type="entry name" value="BCDNA.GH02901"/>
    <property type="match status" value="1"/>
</dbReference>
<dbReference type="GO" id="GO:0016405">
    <property type="term" value="F:CoA-ligase activity"/>
    <property type="evidence" value="ECO:0007669"/>
    <property type="project" value="TreeGrafter"/>
</dbReference>
<feature type="domain" description="AMP-binding enzyme C-terminal" evidence="4">
    <location>
        <begin position="479"/>
        <end position="557"/>
    </location>
</feature>
<dbReference type="PANTHER" id="PTHR24096">
    <property type="entry name" value="LONG-CHAIN-FATTY-ACID--COA LIGASE"/>
    <property type="match status" value="1"/>
</dbReference>
<accession>A0A0W0G7T0</accession>
<dbReference type="InterPro" id="IPR045851">
    <property type="entry name" value="AMP-bd_C_sf"/>
</dbReference>
<reference evidence="5 6" key="1">
    <citation type="submission" date="2015-12" db="EMBL/GenBank/DDBJ databases">
        <title>Draft genome sequence of Moniliophthora roreri, the causal agent of frosty pod rot of cacao.</title>
        <authorList>
            <person name="Aime M.C."/>
            <person name="Diaz-Valderrama J.R."/>
            <person name="Kijpornyongpan T."/>
            <person name="Phillips-Mora W."/>
        </authorList>
    </citation>
    <scope>NUCLEOTIDE SEQUENCE [LARGE SCALE GENOMIC DNA]</scope>
    <source>
        <strain evidence="5 6">MCA 2952</strain>
    </source>
</reference>
<feature type="domain" description="AMP-binding enzyme C-terminal" evidence="4">
    <location>
        <begin position="1015"/>
        <end position="1102"/>
    </location>
</feature>
<dbReference type="CDD" id="cd05911">
    <property type="entry name" value="Firefly_Luc_like"/>
    <property type="match status" value="1"/>
</dbReference>
<dbReference type="InterPro" id="IPR020845">
    <property type="entry name" value="AMP-binding_CS"/>
</dbReference>
<dbReference type="InterPro" id="IPR042099">
    <property type="entry name" value="ANL_N_sf"/>
</dbReference>
<dbReference type="Gene3D" id="3.30.300.30">
    <property type="match status" value="2"/>
</dbReference>
<evidence type="ECO:0000259" key="4">
    <source>
        <dbReference type="Pfam" id="PF13193"/>
    </source>
</evidence>
<dbReference type="eggNOG" id="KOG1176">
    <property type="taxonomic scope" value="Eukaryota"/>
</dbReference>
<dbReference type="FunFam" id="3.40.50.12780:FF:000003">
    <property type="entry name" value="Long-chain-fatty-acid--CoA ligase FadD"/>
    <property type="match status" value="1"/>
</dbReference>
<organism evidence="5 6">
    <name type="scientific">Moniliophthora roreri</name>
    <name type="common">Frosty pod rot fungus</name>
    <name type="synonym">Monilia roreri</name>
    <dbReference type="NCBI Taxonomy" id="221103"/>
    <lineage>
        <taxon>Eukaryota</taxon>
        <taxon>Fungi</taxon>
        <taxon>Dikarya</taxon>
        <taxon>Basidiomycota</taxon>
        <taxon>Agaricomycotina</taxon>
        <taxon>Agaricomycetes</taxon>
        <taxon>Agaricomycetidae</taxon>
        <taxon>Agaricales</taxon>
        <taxon>Marasmiineae</taxon>
        <taxon>Marasmiaceae</taxon>
        <taxon>Moniliophthora</taxon>
    </lineage>
</organism>
<dbReference type="Pfam" id="PF00501">
    <property type="entry name" value="AMP-binding"/>
    <property type="match status" value="3"/>
</dbReference>
<gene>
    <name evidence="5" type="ORF">WG66_2844</name>
</gene>
<feature type="domain" description="AMP-dependent synthetase/ligase" evidence="3">
    <location>
        <begin position="368"/>
        <end position="429"/>
    </location>
</feature>
<evidence type="ECO:0000256" key="2">
    <source>
        <dbReference type="ARBA" id="ARBA00006432"/>
    </source>
</evidence>
<comment type="similarity">
    <text evidence="2">Belongs to the ATP-dependent AMP-binding enzyme family.</text>
</comment>
<evidence type="ECO:0008006" key="7">
    <source>
        <dbReference type="Google" id="ProtNLM"/>
    </source>
</evidence>
<dbReference type="EMBL" id="LATX01000895">
    <property type="protein sequence ID" value="KTB44587.1"/>
    <property type="molecule type" value="Genomic_DNA"/>
</dbReference>
<dbReference type="AlphaFoldDB" id="A0A0W0G7T0"/>
<dbReference type="Pfam" id="PF13193">
    <property type="entry name" value="AMP-binding_C"/>
    <property type="match status" value="2"/>
</dbReference>
<dbReference type="Proteomes" id="UP000054988">
    <property type="component" value="Unassembled WGS sequence"/>
</dbReference>
<evidence type="ECO:0000259" key="3">
    <source>
        <dbReference type="Pfam" id="PF00501"/>
    </source>
</evidence>
<evidence type="ECO:0000256" key="1">
    <source>
        <dbReference type="ARBA" id="ARBA00004924"/>
    </source>
</evidence>
<dbReference type="PROSITE" id="PS00455">
    <property type="entry name" value="AMP_BINDING"/>
    <property type="match status" value="2"/>
</dbReference>
<protein>
    <recommendedName>
        <fullName evidence="7">Phenylacetyl-ligase</fullName>
    </recommendedName>
</protein>
<dbReference type="Gene3D" id="3.40.50.12780">
    <property type="entry name" value="N-terminal domain of ligase-like"/>
    <property type="match status" value="2"/>
</dbReference>
<name>A0A0W0G7T0_MONRR</name>
<sequence length="1125" mass="123974">MAHLPLPIPQGTKVPPLSIPDDLTLPQFILEANHPHRPKVSSAHPSLIEERTGRSIPIEELRARTDALANGLSELGIGDNDVVLLSSPNHVDYPIIIWAVHRLGAIVTLSNPNFTEEELSSHIRLTKPRIIIAHLSSFQTAHTCAARAPPTLKPIQVLGMEHSFDGTPSISDLIEVNMGSPFRDKRYCRKELARKVAVLCLSSGTTGQPKVVKLSHRSDMLANIISMAAHNADPRQGLRVGDIALGVLPFYHAAGLVVNLHYFFFIGLSIVVVEKYDFPSMLNTIARFQITTLILVPPQAVSFCKHPAVRASLLGSVKYVIVGAAPVPRGLQRSLYEVFPDAQIGQAYGKYLALLALYHECDRKQHKGTTEATCTIAMLCSTRKHPVGSVGSLLPGIEAKVCKADGSLAGEGETGELYVKSLSTALGYLNDDGAQETFKDGGWVRTGDQVSMTNNGEIFVHDRLKDFIKVRGFGVAPAELEDCLLQHPHVVDACVIGVPDEYSGEVPKAFVVLSPTARPEQSIHSILQHVELQKVPYKHLRGGIEFVASIPKTASGKILRRITRVSTPPIPHNLSIPQFFLDSAIHREPLEPWFIEDATGRSITLPETRTRTSGLANALRSRFSISYDDVVLIFSRNHVDYPIVIWATHRLGGIITGANPDFSANELIYQLQTSKATLIMAHPDALETTRAAAELCGFPTERIILLNMNTPSNHSYLTVDDLVKEGLSKPFAFTEPKIDPRNKLAFLSYSSGTTGKPKAVAIPHISVITNVLQMHAHHKVDQNYTTWEERRFRAGDVAIAVLPFYHIYGLVLNLHFMLYSGITLVVIPKFNFVEMLKSISHYRINHLMLVPPQVVLLCKHPAVKSYNLSSVRSIMVGAAPLSNEINHQLFQLFPNAHIGQAYGMTETCTATTCWPIEKQRGASGCAGRLMPGVKMRIMKPDGTLAGFNEPGELVVYSPSNALGYYNNPEATKETFLDGWVRTGDEAKVDENMEIWVLDRIKEIMKVRGFQVAPAEIEGCILDHTDVSDTCVVGVPDDFSGEVPMAFVVPTAEAAKRMKEVPNTPDKIKESIMKHVEDNKVSYKKLAGGVEFVKVIPKNPSGKLLRRVLRERAKEIHKSRTLKAKL</sequence>
<comment type="pathway">
    <text evidence="1">Siderophore biosynthesis.</text>
</comment>
<dbReference type="InterPro" id="IPR025110">
    <property type="entry name" value="AMP-bd_C"/>
</dbReference>